<accession>A0ABW0AJD3</accession>
<dbReference type="InterPro" id="IPR016040">
    <property type="entry name" value="NAD(P)-bd_dom"/>
</dbReference>
<dbReference type="Proteomes" id="UP001596160">
    <property type="component" value="Unassembled WGS sequence"/>
</dbReference>
<organism evidence="2 3">
    <name type="scientific">Streptomyces amakusaensis</name>
    <dbReference type="NCBI Taxonomy" id="67271"/>
    <lineage>
        <taxon>Bacteria</taxon>
        <taxon>Bacillati</taxon>
        <taxon>Actinomycetota</taxon>
        <taxon>Actinomycetes</taxon>
        <taxon>Kitasatosporales</taxon>
        <taxon>Streptomycetaceae</taxon>
        <taxon>Streptomyces</taxon>
    </lineage>
</organism>
<dbReference type="PANTHER" id="PTHR43162">
    <property type="match status" value="1"/>
</dbReference>
<dbReference type="RefSeq" id="WP_344471777.1">
    <property type="nucleotide sequence ID" value="NZ_BAAASB010000001.1"/>
</dbReference>
<keyword evidence="3" id="KW-1185">Reference proteome</keyword>
<name>A0ABW0AJD3_9ACTN</name>
<dbReference type="InterPro" id="IPR036291">
    <property type="entry name" value="NAD(P)-bd_dom_sf"/>
</dbReference>
<dbReference type="Gene3D" id="3.40.50.720">
    <property type="entry name" value="NAD(P)-binding Rossmann-like Domain"/>
    <property type="match status" value="1"/>
</dbReference>
<comment type="caution">
    <text evidence="2">The sequence shown here is derived from an EMBL/GenBank/DDBJ whole genome shotgun (WGS) entry which is preliminary data.</text>
</comment>
<sequence>MTSSSVTPVLVLGGTGKTGRRVAAALTRAGFTPKIASRSGEVRFDWHSDTTWGPALEGVRAVYVVDSQGPDAPAEVAAFAEAARASGVERLVLLSARTWGELGGETLATERAVKDSGLDWTILRPAWFNQNFAEEAWYTVPFSEGELRIPAGKGREPFIDLEDLADVAVAALTEDGHTGETYVLSGPEALTFDDVVAAVSASTGRPLAYTPISREQYIEEQEARGYPPAFGEVLGDLFQHISADGSAELSDGVRRAIGREPKPFSDYVSRTDFGAVLDGKSV</sequence>
<gene>
    <name evidence="2" type="ORF">ACFPRH_19020</name>
</gene>
<dbReference type="Gene3D" id="3.90.25.10">
    <property type="entry name" value="UDP-galactose 4-epimerase, domain 1"/>
    <property type="match status" value="1"/>
</dbReference>
<evidence type="ECO:0000313" key="3">
    <source>
        <dbReference type="Proteomes" id="UP001596160"/>
    </source>
</evidence>
<evidence type="ECO:0000259" key="1">
    <source>
        <dbReference type="Pfam" id="PF13460"/>
    </source>
</evidence>
<feature type="domain" description="NAD(P)-binding" evidence="1">
    <location>
        <begin position="13"/>
        <end position="174"/>
    </location>
</feature>
<dbReference type="PANTHER" id="PTHR43162:SF1">
    <property type="entry name" value="PRESTALK A DIFFERENTIATION PROTEIN A"/>
    <property type="match status" value="1"/>
</dbReference>
<dbReference type="Pfam" id="PF13460">
    <property type="entry name" value="NAD_binding_10"/>
    <property type="match status" value="1"/>
</dbReference>
<dbReference type="EMBL" id="JBHSKP010000011">
    <property type="protein sequence ID" value="MFC5153829.1"/>
    <property type="molecule type" value="Genomic_DNA"/>
</dbReference>
<evidence type="ECO:0000313" key="2">
    <source>
        <dbReference type="EMBL" id="MFC5153829.1"/>
    </source>
</evidence>
<reference evidence="3" key="1">
    <citation type="journal article" date="2019" name="Int. J. Syst. Evol. Microbiol.">
        <title>The Global Catalogue of Microorganisms (GCM) 10K type strain sequencing project: providing services to taxonomists for standard genome sequencing and annotation.</title>
        <authorList>
            <consortium name="The Broad Institute Genomics Platform"/>
            <consortium name="The Broad Institute Genome Sequencing Center for Infectious Disease"/>
            <person name="Wu L."/>
            <person name="Ma J."/>
        </authorList>
    </citation>
    <scope>NUCLEOTIDE SEQUENCE [LARGE SCALE GENOMIC DNA]</scope>
    <source>
        <strain evidence="3">PCU 266</strain>
    </source>
</reference>
<dbReference type="SUPFAM" id="SSF51735">
    <property type="entry name" value="NAD(P)-binding Rossmann-fold domains"/>
    <property type="match status" value="1"/>
</dbReference>
<dbReference type="InterPro" id="IPR051604">
    <property type="entry name" value="Ergot_Alk_Oxidoreductase"/>
</dbReference>
<protein>
    <submittedName>
        <fullName evidence="2">NAD(P)H-binding protein</fullName>
    </submittedName>
</protein>
<proteinExistence type="predicted"/>